<evidence type="ECO:0000313" key="3">
    <source>
        <dbReference type="Proteomes" id="UP001161017"/>
    </source>
</evidence>
<evidence type="ECO:0000256" key="1">
    <source>
        <dbReference type="SAM" id="MobiDB-lite"/>
    </source>
</evidence>
<feature type="region of interest" description="Disordered" evidence="1">
    <location>
        <begin position="178"/>
        <end position="213"/>
    </location>
</feature>
<reference evidence="2" key="1">
    <citation type="journal article" date="2023" name="Genome Biol. Evol.">
        <title>First Whole Genome Sequence and Flow Cytometry Genome Size Data for the Lichen-Forming Fungus Ramalina farinacea (Ascomycota).</title>
        <authorList>
            <person name="Llewellyn T."/>
            <person name="Mian S."/>
            <person name="Hill R."/>
            <person name="Leitch I.J."/>
            <person name="Gaya E."/>
        </authorList>
    </citation>
    <scope>NUCLEOTIDE SEQUENCE</scope>
    <source>
        <strain evidence="2">LIQ254RAFAR</strain>
    </source>
</reference>
<feature type="region of interest" description="Disordered" evidence="1">
    <location>
        <begin position="154"/>
        <end position="173"/>
    </location>
</feature>
<name>A0AA43QZ73_9LECA</name>
<feature type="region of interest" description="Disordered" evidence="1">
    <location>
        <begin position="330"/>
        <end position="350"/>
    </location>
</feature>
<comment type="caution">
    <text evidence="2">The sequence shown here is derived from an EMBL/GenBank/DDBJ whole genome shotgun (WGS) entry which is preliminary data.</text>
</comment>
<feature type="compositionally biased region" description="Basic and acidic residues" evidence="1">
    <location>
        <begin position="160"/>
        <end position="173"/>
    </location>
</feature>
<proteinExistence type="predicted"/>
<evidence type="ECO:0008006" key="4">
    <source>
        <dbReference type="Google" id="ProtNLM"/>
    </source>
</evidence>
<accession>A0AA43QZ73</accession>
<keyword evidence="3" id="KW-1185">Reference proteome</keyword>
<organism evidence="2 3">
    <name type="scientific">Ramalina farinacea</name>
    <dbReference type="NCBI Taxonomy" id="258253"/>
    <lineage>
        <taxon>Eukaryota</taxon>
        <taxon>Fungi</taxon>
        <taxon>Dikarya</taxon>
        <taxon>Ascomycota</taxon>
        <taxon>Pezizomycotina</taxon>
        <taxon>Lecanoromycetes</taxon>
        <taxon>OSLEUM clade</taxon>
        <taxon>Lecanoromycetidae</taxon>
        <taxon>Lecanorales</taxon>
        <taxon>Lecanorineae</taxon>
        <taxon>Ramalinaceae</taxon>
        <taxon>Ramalina</taxon>
    </lineage>
</organism>
<protein>
    <recommendedName>
        <fullName evidence="4">Zn(2)-C6 fungal-type domain-containing protein</fullName>
    </recommendedName>
</protein>
<gene>
    <name evidence="2" type="ORF">OHK93_004764</name>
</gene>
<dbReference type="Proteomes" id="UP001161017">
    <property type="component" value="Unassembled WGS sequence"/>
</dbReference>
<dbReference type="EMBL" id="JAPUFD010000022">
    <property type="protein sequence ID" value="MDI1492980.1"/>
    <property type="molecule type" value="Genomic_DNA"/>
</dbReference>
<feature type="compositionally biased region" description="Basic and acidic residues" evidence="1">
    <location>
        <begin position="280"/>
        <end position="312"/>
    </location>
</feature>
<feature type="region of interest" description="Disordered" evidence="1">
    <location>
        <begin position="247"/>
        <end position="313"/>
    </location>
</feature>
<dbReference type="AlphaFoldDB" id="A0AA43QZ73"/>
<evidence type="ECO:0000313" key="2">
    <source>
        <dbReference type="EMBL" id="MDI1492980.1"/>
    </source>
</evidence>
<sequence length="350" mass="38531">MPHTSICSSSLDKARTFSFHQNLLAGIGAEFESDPVVSSAVVDFKQSVTAFNLEDGVMSNDMNGPGKLVVPKRDKRIRSRSGRKGVLTRKQKEHAALVRRSGGACASCRSRKVKCVHASSQNVSVSSPSNNSPLLTKGQSMYQGIQPASLRVAASSTHSRLREEKERFIDRNDENADVDASVLESDGGRSVSPIVPRCHESSSSEAEDDDAKLSATDLQMEIAETYHDLMTKFMRRVYAKLAPDGESALSSGACRQDEQQVSERQGNKRKRPNRPAQGQDSDRGSRPPSRDEDSNGEQSHHQDESSKPERRLACPFYKFKPQKYCENSTTGKKYKTCGASPGFESMPRVK</sequence>